<dbReference type="InterPro" id="IPR050194">
    <property type="entry name" value="Glycosyltransferase_grp1"/>
</dbReference>
<dbReference type="GO" id="GO:0016757">
    <property type="term" value="F:glycosyltransferase activity"/>
    <property type="evidence" value="ECO:0007669"/>
    <property type="project" value="TreeGrafter"/>
</dbReference>
<evidence type="ECO:0000313" key="2">
    <source>
        <dbReference type="Proteomes" id="UP000011135"/>
    </source>
</evidence>
<proteinExistence type="predicted"/>
<gene>
    <name evidence="1" type="ORF">C900_01987</name>
</gene>
<dbReference type="RefSeq" id="WP_009579434.1">
    <property type="nucleotide sequence ID" value="NZ_AMZN01000029.1"/>
</dbReference>
<sequence length="406" mass="46691">MISGRDIVVIGIQPWDYYVGSNCKNIAEEFAKHNRVLYVNEPLNRITSIRDKQADEVKMRQEVIRGQREGLVEVGDNIWTLYPKKMIESINWLPRSPLYNYLNRRNNRIFYKEIKETMDALSFKDVILFNDSLIFLGYYAVEMLCPALSIYYIRDNLVSQDYFARHGADMEPQLAKKYDAVVANSDYLANYLKPYNQESYMVGQGCDFSLFDLSAISERPNDIKDIPGPIVGYLGFLTSLRLDIGLMEHLATSMKEGSLVLVGPEDDDFKSSRLHNMENVYFLGNKKGPELPAYIAAFDVAINPQEVNDLTIGNYPRKVDEYLAMGKAVVATYTEAMDYFKDHVYLSRDKEEFAQHVQKALQEDSPELAKERILFAKSHTWENNVKNIYKVMSTAMEEKVASVNSR</sequence>
<dbReference type="Proteomes" id="UP000011135">
    <property type="component" value="Unassembled WGS sequence"/>
</dbReference>
<protein>
    <submittedName>
        <fullName evidence="1">Glycosyl transferase, group 1</fullName>
    </submittedName>
</protein>
<dbReference type="OrthoDB" id="9816564at2"/>
<dbReference type="Gene3D" id="3.40.50.11010">
    <property type="match status" value="1"/>
</dbReference>
<dbReference type="PANTHER" id="PTHR45947">
    <property type="entry name" value="SULFOQUINOVOSYL TRANSFERASE SQD2"/>
    <property type="match status" value="1"/>
</dbReference>
<accession>L8JXP0</accession>
<dbReference type="Pfam" id="PF13692">
    <property type="entry name" value="Glyco_trans_1_4"/>
    <property type="match status" value="1"/>
</dbReference>
<organism evidence="1 2">
    <name type="scientific">Fulvivirga imtechensis AK7</name>
    <dbReference type="NCBI Taxonomy" id="1237149"/>
    <lineage>
        <taxon>Bacteria</taxon>
        <taxon>Pseudomonadati</taxon>
        <taxon>Bacteroidota</taxon>
        <taxon>Cytophagia</taxon>
        <taxon>Cytophagales</taxon>
        <taxon>Fulvivirgaceae</taxon>
        <taxon>Fulvivirga</taxon>
    </lineage>
</organism>
<name>L8JXP0_9BACT</name>
<dbReference type="EMBL" id="AMZN01000029">
    <property type="protein sequence ID" value="ELR71992.1"/>
    <property type="molecule type" value="Genomic_DNA"/>
</dbReference>
<reference evidence="1 2" key="1">
    <citation type="submission" date="2012-12" db="EMBL/GenBank/DDBJ databases">
        <title>Genome assembly of Fulvivirga imtechensis AK7.</title>
        <authorList>
            <person name="Nupur N."/>
            <person name="Khatri I."/>
            <person name="Kumar R."/>
            <person name="Subramanian S."/>
            <person name="Pinnaka A."/>
        </authorList>
    </citation>
    <scope>NUCLEOTIDE SEQUENCE [LARGE SCALE GENOMIC DNA]</scope>
    <source>
        <strain evidence="1 2">AK7</strain>
    </source>
</reference>
<keyword evidence="2" id="KW-1185">Reference proteome</keyword>
<dbReference type="SUPFAM" id="SSF53756">
    <property type="entry name" value="UDP-Glycosyltransferase/glycogen phosphorylase"/>
    <property type="match status" value="1"/>
</dbReference>
<keyword evidence="1" id="KW-0808">Transferase</keyword>
<dbReference type="AlphaFoldDB" id="L8JXP0"/>
<dbReference type="PATRIC" id="fig|1237149.3.peg.1942"/>
<dbReference type="PANTHER" id="PTHR45947:SF3">
    <property type="entry name" value="SULFOQUINOVOSYL TRANSFERASE SQD2"/>
    <property type="match status" value="1"/>
</dbReference>
<evidence type="ECO:0000313" key="1">
    <source>
        <dbReference type="EMBL" id="ELR71992.1"/>
    </source>
</evidence>
<dbReference type="Gene3D" id="3.40.50.2000">
    <property type="entry name" value="Glycogen Phosphorylase B"/>
    <property type="match status" value="1"/>
</dbReference>
<dbReference type="STRING" id="1237149.C900_01987"/>
<dbReference type="eggNOG" id="COG0438">
    <property type="taxonomic scope" value="Bacteria"/>
</dbReference>
<comment type="caution">
    <text evidence="1">The sequence shown here is derived from an EMBL/GenBank/DDBJ whole genome shotgun (WGS) entry which is preliminary data.</text>
</comment>